<name>A0A8S5RCH8_9VIRU</name>
<proteinExistence type="predicted"/>
<sequence>MQHLLKVVVEQFLLGLYLNKVGQTHKFRRLYIGRKLLEMGSLEPIVRILLFPQTKMAVLLMVD</sequence>
<organism evidence="1">
    <name type="scientific">virus sp. ctPYc18</name>
    <dbReference type="NCBI Taxonomy" id="2828251"/>
    <lineage>
        <taxon>Viruses</taxon>
    </lineage>
</organism>
<reference evidence="1" key="1">
    <citation type="journal article" date="2021" name="Proc. Natl. Acad. Sci. U.S.A.">
        <title>A Catalog of Tens of Thousands of Viruses from Human Metagenomes Reveals Hidden Associations with Chronic Diseases.</title>
        <authorList>
            <person name="Tisza M.J."/>
            <person name="Buck C.B."/>
        </authorList>
    </citation>
    <scope>NUCLEOTIDE SEQUENCE</scope>
    <source>
        <strain evidence="1">CtPYc18</strain>
    </source>
</reference>
<dbReference type="EMBL" id="BK059092">
    <property type="protein sequence ID" value="DAE29047.1"/>
    <property type="molecule type" value="Genomic_DNA"/>
</dbReference>
<protein>
    <submittedName>
        <fullName evidence="1">Uncharacterized protein</fullName>
    </submittedName>
</protein>
<evidence type="ECO:0000313" key="1">
    <source>
        <dbReference type="EMBL" id="DAE29047.1"/>
    </source>
</evidence>
<accession>A0A8S5RCH8</accession>